<evidence type="ECO:0000313" key="3">
    <source>
        <dbReference type="Proteomes" id="UP000182444"/>
    </source>
</evidence>
<dbReference type="VEuPathDB" id="FungiDB:YALI1_C16352g"/>
<feature type="region of interest" description="Disordered" evidence="1">
    <location>
        <begin position="69"/>
        <end position="105"/>
    </location>
</feature>
<sequence>MERRCVGRVEGVFSGGWRVSKCWSEPRLVDARPTFPSRRFGLVVPVALFCCNVNTAFFHTLGTTAGGWGKAQTGDSDGDANTPRGGMGAGNTSRKKLRLADREDAETRQVSATPVCTLFSRRFRPLCCFTPSAVIPQLVSGVCCFALHCWQQGSKCTITFHWAAIAGLHVPTTGRGVARRATWRGGGAKKKTWFVVKNCDESNALFGFPIGPQTVKLAR</sequence>
<name>A0A1D8NAQ3_YARLL</name>
<reference evidence="2 3" key="1">
    <citation type="journal article" date="2016" name="PLoS ONE">
        <title>Sequence Assembly of Yarrowia lipolytica Strain W29/CLIB89 Shows Transposable Element Diversity.</title>
        <authorList>
            <person name="Magnan C."/>
            <person name="Yu J."/>
            <person name="Chang I."/>
            <person name="Jahn E."/>
            <person name="Kanomata Y."/>
            <person name="Wu J."/>
            <person name="Zeller M."/>
            <person name="Oakes M."/>
            <person name="Baldi P."/>
            <person name="Sandmeyer S."/>
        </authorList>
    </citation>
    <scope>NUCLEOTIDE SEQUENCE [LARGE SCALE GENOMIC DNA]</scope>
    <source>
        <strain evidence="3">CLIB89(W29)</strain>
    </source>
</reference>
<dbReference type="EMBL" id="CP017555">
    <property type="protein sequence ID" value="AOW02711.1"/>
    <property type="molecule type" value="Genomic_DNA"/>
</dbReference>
<proteinExistence type="predicted"/>
<gene>
    <name evidence="2" type="ORF">YALI1_C16352g</name>
</gene>
<protein>
    <submittedName>
        <fullName evidence="2">Uncharacterized protein</fullName>
    </submittedName>
</protein>
<organism evidence="2 3">
    <name type="scientific">Yarrowia lipolytica</name>
    <name type="common">Candida lipolytica</name>
    <dbReference type="NCBI Taxonomy" id="4952"/>
    <lineage>
        <taxon>Eukaryota</taxon>
        <taxon>Fungi</taxon>
        <taxon>Dikarya</taxon>
        <taxon>Ascomycota</taxon>
        <taxon>Saccharomycotina</taxon>
        <taxon>Dipodascomycetes</taxon>
        <taxon>Dipodascales</taxon>
        <taxon>Dipodascales incertae sedis</taxon>
        <taxon>Yarrowia</taxon>
    </lineage>
</organism>
<dbReference type="GeneID" id="94582950"/>
<evidence type="ECO:0000256" key="1">
    <source>
        <dbReference type="SAM" id="MobiDB-lite"/>
    </source>
</evidence>
<dbReference type="AlphaFoldDB" id="A0A1D8NAQ3"/>
<accession>A0A1D8NAQ3</accession>
<dbReference type="Proteomes" id="UP000182444">
    <property type="component" value="Chromosome 1C"/>
</dbReference>
<evidence type="ECO:0000313" key="2">
    <source>
        <dbReference type="EMBL" id="AOW02711.1"/>
    </source>
</evidence>
<dbReference type="RefSeq" id="XP_068138415.1">
    <property type="nucleotide sequence ID" value="XM_068282314.1"/>
</dbReference>